<dbReference type="PRINTS" id="PR00195">
    <property type="entry name" value="DYNAMIN"/>
</dbReference>
<keyword evidence="8" id="KW-0496">Mitochondrion</keyword>
<evidence type="ECO:0000256" key="10">
    <source>
        <dbReference type="ARBA" id="ARBA00023136"/>
    </source>
</evidence>
<dbReference type="Gene3D" id="1.20.120.1240">
    <property type="entry name" value="Dynamin, middle domain"/>
    <property type="match status" value="2"/>
</dbReference>
<evidence type="ECO:0000259" key="15">
    <source>
        <dbReference type="PROSITE" id="PS50002"/>
    </source>
</evidence>
<feature type="compositionally biased region" description="Polar residues" evidence="14">
    <location>
        <begin position="245"/>
        <end position="257"/>
    </location>
</feature>
<dbReference type="GO" id="GO:0000266">
    <property type="term" value="P:mitochondrial fission"/>
    <property type="evidence" value="ECO:0007669"/>
    <property type="project" value="TreeGrafter"/>
</dbReference>
<dbReference type="FunFam" id="3.40.50.300:FF:000383">
    <property type="entry name" value="Dynamin-like gtpase dnm1"/>
    <property type="match status" value="1"/>
</dbReference>
<feature type="region of interest" description="Disordered" evidence="14">
    <location>
        <begin position="1342"/>
        <end position="1398"/>
    </location>
</feature>
<dbReference type="GO" id="GO:0008017">
    <property type="term" value="F:microtubule binding"/>
    <property type="evidence" value="ECO:0007669"/>
    <property type="project" value="TreeGrafter"/>
</dbReference>
<dbReference type="GO" id="GO:0005525">
    <property type="term" value="F:GTP binding"/>
    <property type="evidence" value="ECO:0007669"/>
    <property type="project" value="UniProtKB-KW"/>
</dbReference>
<dbReference type="GO" id="GO:0005777">
    <property type="term" value="C:peroxisome"/>
    <property type="evidence" value="ECO:0007669"/>
    <property type="project" value="UniProtKB-ARBA"/>
</dbReference>
<evidence type="ECO:0000256" key="8">
    <source>
        <dbReference type="ARBA" id="ARBA00023128"/>
    </source>
</evidence>
<feature type="compositionally biased region" description="Pro residues" evidence="14">
    <location>
        <begin position="541"/>
        <end position="557"/>
    </location>
</feature>
<comment type="catalytic activity">
    <reaction evidence="11">
        <text>GTP + H2O = GDP + phosphate + H(+)</text>
        <dbReference type="Rhea" id="RHEA:19669"/>
        <dbReference type="ChEBI" id="CHEBI:15377"/>
        <dbReference type="ChEBI" id="CHEBI:15378"/>
        <dbReference type="ChEBI" id="CHEBI:37565"/>
        <dbReference type="ChEBI" id="CHEBI:43474"/>
        <dbReference type="ChEBI" id="CHEBI:58189"/>
        <dbReference type="EC" id="3.6.5.5"/>
    </reaction>
</comment>
<dbReference type="InterPro" id="IPR045063">
    <property type="entry name" value="Dynamin_N"/>
</dbReference>
<dbReference type="Pfam" id="PF00241">
    <property type="entry name" value="Cofilin_ADF"/>
    <property type="match status" value="1"/>
</dbReference>
<dbReference type="InterPro" id="IPR036028">
    <property type="entry name" value="SH3-like_dom_sf"/>
</dbReference>
<dbReference type="GO" id="GO:0005741">
    <property type="term" value="C:mitochondrial outer membrane"/>
    <property type="evidence" value="ECO:0007669"/>
    <property type="project" value="UniProtKB-SubCell"/>
</dbReference>
<name>A0A135LRU5_PENPA</name>
<evidence type="ECO:0000256" key="4">
    <source>
        <dbReference type="ARBA" id="ARBA00022553"/>
    </source>
</evidence>
<dbReference type="RefSeq" id="XP_040650209.1">
    <property type="nucleotide sequence ID" value="XM_040796779.1"/>
</dbReference>
<dbReference type="InterPro" id="IPR001401">
    <property type="entry name" value="Dynamin_GTPase"/>
</dbReference>
<dbReference type="EMBL" id="LHQR01000029">
    <property type="protein sequence ID" value="KXG51673.1"/>
    <property type="molecule type" value="Genomic_DNA"/>
</dbReference>
<feature type="domain" description="SH3" evidence="15">
    <location>
        <begin position="736"/>
        <end position="795"/>
    </location>
</feature>
<keyword evidence="20" id="KW-1185">Reference proteome</keyword>
<dbReference type="Pfam" id="PF02212">
    <property type="entry name" value="GED"/>
    <property type="match status" value="1"/>
</dbReference>
<keyword evidence="7" id="KW-0378">Hydrolase</keyword>
<dbReference type="PROSITE" id="PS51388">
    <property type="entry name" value="GED"/>
    <property type="match status" value="1"/>
</dbReference>
<dbReference type="PROSITE" id="PS00410">
    <property type="entry name" value="G_DYNAMIN_1"/>
    <property type="match status" value="1"/>
</dbReference>
<dbReference type="PANTHER" id="PTHR11566:SF235">
    <property type="entry name" value="DYNAMIN-RELATED PROTEIN DNM1"/>
    <property type="match status" value="1"/>
</dbReference>
<dbReference type="InterPro" id="IPR020850">
    <property type="entry name" value="GED_dom"/>
</dbReference>
<dbReference type="Gene3D" id="3.40.50.300">
    <property type="entry name" value="P-loop containing nucleotide triphosphate hydrolases"/>
    <property type="match status" value="1"/>
</dbReference>
<dbReference type="OrthoDB" id="5061070at2759"/>
<feature type="region of interest" description="Disordered" evidence="14">
    <location>
        <begin position="1439"/>
        <end position="1459"/>
    </location>
</feature>
<dbReference type="InterPro" id="IPR019762">
    <property type="entry name" value="Dynamin_GTPase_CS"/>
</dbReference>
<dbReference type="CDD" id="cd11962">
    <property type="entry name" value="SH3_Abp1_fungi_C1"/>
    <property type="match status" value="1"/>
</dbReference>
<dbReference type="FunFam" id="2.30.30.40:FF:000242">
    <property type="entry name" value="Actin binding protein"/>
    <property type="match status" value="1"/>
</dbReference>
<feature type="domain" description="SH3" evidence="15">
    <location>
        <begin position="630"/>
        <end position="690"/>
    </location>
</feature>
<feature type="compositionally biased region" description="Low complexity" evidence="14">
    <location>
        <begin position="617"/>
        <end position="630"/>
    </location>
</feature>
<dbReference type="PROSITE" id="PS50002">
    <property type="entry name" value="SH3"/>
    <property type="match status" value="2"/>
</dbReference>
<keyword evidence="9 13" id="KW-0342">GTP-binding</keyword>
<evidence type="ECO:0000259" key="16">
    <source>
        <dbReference type="PROSITE" id="PS51263"/>
    </source>
</evidence>
<protein>
    <recommendedName>
        <fullName evidence="2">dynamin GTPase</fullName>
        <ecNumber evidence="2">3.6.5.5</ecNumber>
    </recommendedName>
</protein>
<dbReference type="GO" id="GO:0005829">
    <property type="term" value="C:cytosol"/>
    <property type="evidence" value="ECO:0007669"/>
    <property type="project" value="UniProtKB-ARBA"/>
</dbReference>
<dbReference type="InterPro" id="IPR000375">
    <property type="entry name" value="Dynamin_stalk"/>
</dbReference>
<comment type="similarity">
    <text evidence="13">Belongs to the TRAFAC class dynamin-like GTPase superfamily. Dynamin/Fzo/YdjA family.</text>
</comment>
<dbReference type="SUPFAM" id="SSF52540">
    <property type="entry name" value="P-loop containing nucleoside triphosphate hydrolases"/>
    <property type="match status" value="1"/>
</dbReference>
<keyword evidence="4" id="KW-0597">Phosphoprotein</keyword>
<dbReference type="SMART" id="SM00053">
    <property type="entry name" value="DYNc"/>
    <property type="match status" value="1"/>
</dbReference>
<dbReference type="Pfam" id="PF00350">
    <property type="entry name" value="Dynamin_N"/>
    <property type="match status" value="1"/>
</dbReference>
<evidence type="ECO:0000313" key="20">
    <source>
        <dbReference type="Proteomes" id="UP000070168"/>
    </source>
</evidence>
<gene>
    <name evidence="19" type="ORF">PGRI_090660</name>
</gene>
<evidence type="ECO:0000259" key="17">
    <source>
        <dbReference type="PROSITE" id="PS51388"/>
    </source>
</evidence>
<dbReference type="InterPro" id="IPR030381">
    <property type="entry name" value="G_DYNAMIN_dom"/>
</dbReference>
<dbReference type="FunFam" id="2.30.30.40:FF:000273">
    <property type="entry name" value="Actin binding protein"/>
    <property type="match status" value="1"/>
</dbReference>
<evidence type="ECO:0000256" key="13">
    <source>
        <dbReference type="RuleBase" id="RU003932"/>
    </source>
</evidence>
<dbReference type="SMART" id="SM00326">
    <property type="entry name" value="SH3"/>
    <property type="match status" value="2"/>
</dbReference>
<dbReference type="SUPFAM" id="SSF55753">
    <property type="entry name" value="Actin depolymerizing proteins"/>
    <property type="match status" value="1"/>
</dbReference>
<dbReference type="InterPro" id="IPR035719">
    <property type="entry name" value="Abp1_fungi_SH3_C1"/>
</dbReference>
<dbReference type="GO" id="GO:0016559">
    <property type="term" value="P:peroxisome fission"/>
    <property type="evidence" value="ECO:0007669"/>
    <property type="project" value="TreeGrafter"/>
</dbReference>
<dbReference type="SUPFAM" id="SSF50044">
    <property type="entry name" value="SH3-domain"/>
    <property type="match status" value="2"/>
</dbReference>
<dbReference type="InterPro" id="IPR027417">
    <property type="entry name" value="P-loop_NTPase"/>
</dbReference>
<dbReference type="SMART" id="SM00102">
    <property type="entry name" value="ADF"/>
    <property type="match status" value="1"/>
</dbReference>
<dbReference type="InterPro" id="IPR029006">
    <property type="entry name" value="ADF-H/Gelsolin-like_dom_sf"/>
</dbReference>
<accession>A0A135LRU5</accession>
<organism evidence="19 20">
    <name type="scientific">Penicillium patulum</name>
    <name type="common">Penicillium griseofulvum</name>
    <dbReference type="NCBI Taxonomy" id="5078"/>
    <lineage>
        <taxon>Eukaryota</taxon>
        <taxon>Fungi</taxon>
        <taxon>Dikarya</taxon>
        <taxon>Ascomycota</taxon>
        <taxon>Pezizomycotina</taxon>
        <taxon>Eurotiomycetes</taxon>
        <taxon>Eurotiomycetidae</taxon>
        <taxon>Eurotiales</taxon>
        <taxon>Aspergillaceae</taxon>
        <taxon>Penicillium</taxon>
    </lineage>
</organism>
<feature type="compositionally biased region" description="Polar residues" evidence="14">
    <location>
        <begin position="431"/>
        <end position="442"/>
    </location>
</feature>
<keyword evidence="3 12" id="KW-0728">SH3 domain</keyword>
<evidence type="ECO:0000256" key="7">
    <source>
        <dbReference type="ARBA" id="ARBA00022801"/>
    </source>
</evidence>
<dbReference type="Gene3D" id="2.30.30.40">
    <property type="entry name" value="SH3 Domains"/>
    <property type="match status" value="2"/>
</dbReference>
<keyword evidence="10" id="KW-0472">Membrane</keyword>
<evidence type="ECO:0000256" key="11">
    <source>
        <dbReference type="ARBA" id="ARBA00048040"/>
    </source>
</evidence>
<comment type="caution">
    <text evidence="19">The sequence shown here is derived from an EMBL/GenBank/DDBJ whole genome shotgun (WGS) entry which is preliminary data.</text>
</comment>
<evidence type="ECO:0000256" key="14">
    <source>
        <dbReference type="SAM" id="MobiDB-lite"/>
    </source>
</evidence>
<dbReference type="PROSITE" id="PS51718">
    <property type="entry name" value="G_DYNAMIN_2"/>
    <property type="match status" value="1"/>
</dbReference>
<dbReference type="Pfam" id="PF01031">
    <property type="entry name" value="Dynamin_M"/>
    <property type="match status" value="1"/>
</dbReference>
<dbReference type="FunFam" id="1.20.120.1240:FF:000022">
    <property type="entry name" value="Dynamin-like GTPase Dnm1"/>
    <property type="match status" value="1"/>
</dbReference>
<feature type="compositionally biased region" description="Polar residues" evidence="14">
    <location>
        <begin position="319"/>
        <end position="337"/>
    </location>
</feature>
<dbReference type="GeneID" id="63712079"/>
<evidence type="ECO:0000256" key="2">
    <source>
        <dbReference type="ARBA" id="ARBA00011980"/>
    </source>
</evidence>
<feature type="region of interest" description="Disordered" evidence="14">
    <location>
        <begin position="242"/>
        <end position="264"/>
    </location>
</feature>
<dbReference type="Pfam" id="PF00018">
    <property type="entry name" value="SH3_1"/>
    <property type="match status" value="2"/>
</dbReference>
<dbReference type="SMART" id="SM00302">
    <property type="entry name" value="GED"/>
    <property type="match status" value="1"/>
</dbReference>
<evidence type="ECO:0000256" key="3">
    <source>
        <dbReference type="ARBA" id="ARBA00022443"/>
    </source>
</evidence>
<dbReference type="CDD" id="cd11961">
    <property type="entry name" value="SH3_Abp1_fungi_C2"/>
    <property type="match status" value="1"/>
</dbReference>
<dbReference type="Proteomes" id="UP000070168">
    <property type="component" value="Unassembled WGS sequence"/>
</dbReference>
<keyword evidence="5 13" id="KW-0547">Nucleotide-binding</keyword>
<feature type="domain" description="ADF-H" evidence="16">
    <location>
        <begin position="3"/>
        <end position="153"/>
    </location>
</feature>
<evidence type="ECO:0000256" key="5">
    <source>
        <dbReference type="ARBA" id="ARBA00022741"/>
    </source>
</evidence>
<keyword evidence="6" id="KW-1000">Mitochondrion outer membrane</keyword>
<dbReference type="STRING" id="5078.A0A135LRU5"/>
<dbReference type="CDD" id="cd11281">
    <property type="entry name" value="ADF_drebrin_like"/>
    <property type="match status" value="1"/>
</dbReference>
<dbReference type="GO" id="GO:0005874">
    <property type="term" value="C:microtubule"/>
    <property type="evidence" value="ECO:0007669"/>
    <property type="project" value="TreeGrafter"/>
</dbReference>
<evidence type="ECO:0000256" key="12">
    <source>
        <dbReference type="PROSITE-ProRule" id="PRU00192"/>
    </source>
</evidence>
<evidence type="ECO:0000256" key="1">
    <source>
        <dbReference type="ARBA" id="ARBA00004450"/>
    </source>
</evidence>
<dbReference type="GO" id="GO:0048312">
    <property type="term" value="P:intracellular distribution of mitochondria"/>
    <property type="evidence" value="ECO:0007669"/>
    <property type="project" value="TreeGrafter"/>
</dbReference>
<feature type="compositionally biased region" description="Low complexity" evidence="14">
    <location>
        <begin position="161"/>
        <end position="181"/>
    </location>
</feature>
<feature type="domain" description="Dynamin-type G" evidence="18">
    <location>
        <begin position="826"/>
        <end position="1116"/>
    </location>
</feature>
<dbReference type="InterPro" id="IPR001452">
    <property type="entry name" value="SH3_domain"/>
</dbReference>
<dbReference type="GO" id="GO:0030001">
    <property type="term" value="P:metal ion transport"/>
    <property type="evidence" value="ECO:0007669"/>
    <property type="project" value="UniProtKB-ARBA"/>
</dbReference>
<evidence type="ECO:0000259" key="18">
    <source>
        <dbReference type="PROSITE" id="PS51718"/>
    </source>
</evidence>
<dbReference type="FunFam" id="1.20.120.1240:FF:000002">
    <property type="entry name" value="Dynamin-1-like protein isoform 1"/>
    <property type="match status" value="1"/>
</dbReference>
<dbReference type="PROSITE" id="PS51263">
    <property type="entry name" value="ADF_H"/>
    <property type="match status" value="1"/>
</dbReference>
<dbReference type="InterPro" id="IPR003130">
    <property type="entry name" value="GED"/>
</dbReference>
<feature type="region of interest" description="Disordered" evidence="14">
    <location>
        <begin position="316"/>
        <end position="634"/>
    </location>
</feature>
<reference evidence="19 20" key="1">
    <citation type="journal article" date="2016" name="BMC Genomics">
        <title>Genome sequencing and secondary metabolism of the postharvest pathogen Penicillium griseofulvum.</title>
        <authorList>
            <person name="Banani H."/>
            <person name="Marcet-Houben M."/>
            <person name="Ballester A.R."/>
            <person name="Abbruscato P."/>
            <person name="Gonzalez-Candelas L."/>
            <person name="Gabaldon T."/>
            <person name="Spadaro D."/>
        </authorList>
    </citation>
    <scope>NUCLEOTIDE SEQUENCE [LARGE SCALE GENOMIC DNA]</scope>
    <source>
        <strain evidence="19 20">PG3</strain>
    </source>
</reference>
<sequence length="1595" mass="172993">MASLNLSSNGPSISKSYQTVVNATPSGNKGSPTYGQWAVYSVSTPLVSAFQQDGGKESVLKVQSTGEGELADLIEEFSEGRVQFAFVKVTDSNTGLPKNVLIGWCGEGVPERTKGYFTSHLATVAKFLHGYHVQITARADGDLTPEGIVQRVADSSGSKYSAGEASAPAPAPRPAVASKPAFTPTRSGGITPSPAARVQPAPSRVAVNDDGWGADAPPVTRTQLEKVQSAYQPTRVNLQELKANPTASRQPVATTSDDSSDVVKGGYQPVGKVDIAAIRKQAAASGQLKDERPAIVKGSYEPVGKVDIAAIRARAQKPEGTSENVPLSSVVSQQPTTLPERPAPSNISERLTNLPKPKVANKFGSSPSFPGTKPPLPVGLEPKPTTSAQIGAASRTFADEGGKTPAQIWAERKAKERGVASSSGSAEPASTPASLKSQTSGQGEWKSSYAGKSWAPVQTAQEKSYIPEQPIDAKANDQQEDEPQPHVSDIRDQFAHGTPAPAPLSPPAPPVPQASRPVPVPGLSSEPVESEPEHDARQVLPTPPPQPPRSPTPPTPPVRESSPIQIAMPVGHSVADSVADAHEEQQSPPPAMPVRSLQDVVPNEKDLEDDSHDLGRAAAEATAQQSEQPQGGLRAQVQYDYEKAEDNEIELRDGEYVTDIEMVDQDWWVGVNARGERGLFPANYVEIVEDEEPASHEPAGSHHYEAGPEPEPTAAPVLVAHTTTAAEAPSAATPSSKRVTATALYDYEAAEDNEIGFPEDAKISNVEFPDDDWWLGEYNGKQGLFPANYVRLDHLQFGIMTSLGEDLLVTVNKLQDLVFNTIGNDSLDLPQIVVVGSQSSGKSSVLENIVGRDFLPRGSGIVTRRPLILQLINVPSERDDKPENDEIHIPHTAASVAGQHEWAEFHHLPGRKFDDFGQVKQEIEAETARIAGSNKGINRQPINLKIFSPHVLNLTLVDLPGLTKVPIGDQPSDIEKQTRTLILEYIAKPNSIILAVSPANVDLVNSEALKLARQVDAMGRRTIGVLSKLDLMDHGTNAMDILSGRVYPLKLGFIGVVNRSQQDIQSGKSLAEALRAESEFFRHHPAYRNMANRCGTHFLAKTLNTTLMSHIRDRLPDIKARLNTLMGQTQQELASYGNKQFSGEEHRGSLILQQMTRFAASFISSIDGTSSEISTKELCGGARIYYIFNSVFGNSLETIDPTHNLTVSDIRTAIRNSTGPRPSLFVPELAFDLLVKPQIKLLESPSQRCVELVYEELIKICHTCGNQELLRFPRLQGKLIEVVSDLLRERLGPCSTYVESLISIQRAYINTNHPNFLGAAAAMSSIMQNKQDEERKAVLAEEKRKREKRRQKELGAPNGNTGGPDEEEYADKQNLPIRSHSSKGSRSMSPHVGRTGENGIAATLNGAQSNHAAFGGASNTARDSFLNYFFGKEGTHNMAMSPAGMNPQRQGPHAGEPSISQSIRRAEARAPIMPTEEYNAPSEYGGDVSVFPSENTEPALTDREMLETELIRRLISSYFNIVRETIADQVPKAVMHLLVNHCKDVVQNRLVSELYKEDLFSELLYEDDGIKAEREKCERLLETYKEAAKIVGEVL</sequence>
<dbReference type="GO" id="GO:0003924">
    <property type="term" value="F:GTPase activity"/>
    <property type="evidence" value="ECO:0007669"/>
    <property type="project" value="InterPro"/>
</dbReference>
<dbReference type="Gene3D" id="3.40.20.10">
    <property type="entry name" value="Severin"/>
    <property type="match status" value="1"/>
</dbReference>
<evidence type="ECO:0000256" key="9">
    <source>
        <dbReference type="ARBA" id="ARBA00023134"/>
    </source>
</evidence>
<dbReference type="GO" id="GO:0042802">
    <property type="term" value="F:identical protein binding"/>
    <property type="evidence" value="ECO:0007669"/>
    <property type="project" value="UniProtKB-ARBA"/>
</dbReference>
<dbReference type="InterPro" id="IPR002108">
    <property type="entry name" value="ADF-H"/>
</dbReference>
<dbReference type="FunFam" id="3.40.20.10:FF:000045">
    <property type="entry name" value="Actin binding protein, putative"/>
    <property type="match status" value="1"/>
</dbReference>
<feature type="domain" description="GED" evidence="17">
    <location>
        <begin position="1508"/>
        <end position="1595"/>
    </location>
</feature>
<comment type="subcellular location">
    <subcellularLocation>
        <location evidence="1">Mitochondrion outer membrane</location>
        <topology evidence="1">Peripheral membrane protein</topology>
    </subcellularLocation>
</comment>
<dbReference type="OMA" id="EYNAPSE"/>
<dbReference type="GO" id="GO:0003779">
    <property type="term" value="F:actin binding"/>
    <property type="evidence" value="ECO:0007669"/>
    <property type="project" value="InterPro"/>
</dbReference>
<dbReference type="EC" id="3.6.5.5" evidence="2"/>
<evidence type="ECO:0000256" key="6">
    <source>
        <dbReference type="ARBA" id="ARBA00022787"/>
    </source>
</evidence>
<dbReference type="InterPro" id="IPR035718">
    <property type="entry name" value="Abp1_fungi_SH3_C2"/>
</dbReference>
<evidence type="ECO:0000313" key="19">
    <source>
        <dbReference type="EMBL" id="KXG51673.1"/>
    </source>
</evidence>
<feature type="region of interest" description="Disordered" evidence="14">
    <location>
        <begin position="154"/>
        <end position="218"/>
    </location>
</feature>
<proteinExistence type="inferred from homology"/>
<dbReference type="PANTHER" id="PTHR11566">
    <property type="entry name" value="DYNAMIN"/>
    <property type="match status" value="1"/>
</dbReference>
<dbReference type="CDD" id="cd08771">
    <property type="entry name" value="DLP_1"/>
    <property type="match status" value="1"/>
</dbReference>
<dbReference type="InterPro" id="IPR022812">
    <property type="entry name" value="Dynamin"/>
</dbReference>
<dbReference type="GO" id="GO:0006897">
    <property type="term" value="P:endocytosis"/>
    <property type="evidence" value="ECO:0007669"/>
    <property type="project" value="TreeGrafter"/>
</dbReference>
<feature type="compositionally biased region" description="Pro residues" evidence="14">
    <location>
        <begin position="500"/>
        <end position="512"/>
    </location>
</feature>